<dbReference type="AlphaFoldDB" id="A0A9N7VVZ8"/>
<reference evidence="1" key="1">
    <citation type="submission" date="2020-03" db="EMBL/GenBank/DDBJ databases">
        <authorList>
            <person name="Weist P."/>
        </authorList>
    </citation>
    <scope>NUCLEOTIDE SEQUENCE</scope>
</reference>
<protein>
    <submittedName>
        <fullName evidence="1">Uncharacterized protein</fullName>
    </submittedName>
</protein>
<dbReference type="Proteomes" id="UP001153269">
    <property type="component" value="Unassembled WGS sequence"/>
</dbReference>
<accession>A0A9N7VVZ8</accession>
<dbReference type="EMBL" id="CADEAL010004369">
    <property type="protein sequence ID" value="CAB1458029.1"/>
    <property type="molecule type" value="Genomic_DNA"/>
</dbReference>
<proteinExistence type="predicted"/>
<keyword evidence="2" id="KW-1185">Reference proteome</keyword>
<gene>
    <name evidence="1" type="ORF">PLEPLA_LOCUS45857</name>
</gene>
<evidence type="ECO:0000313" key="2">
    <source>
        <dbReference type="Proteomes" id="UP001153269"/>
    </source>
</evidence>
<organism evidence="1 2">
    <name type="scientific">Pleuronectes platessa</name>
    <name type="common">European plaice</name>
    <dbReference type="NCBI Taxonomy" id="8262"/>
    <lineage>
        <taxon>Eukaryota</taxon>
        <taxon>Metazoa</taxon>
        <taxon>Chordata</taxon>
        <taxon>Craniata</taxon>
        <taxon>Vertebrata</taxon>
        <taxon>Euteleostomi</taxon>
        <taxon>Actinopterygii</taxon>
        <taxon>Neopterygii</taxon>
        <taxon>Teleostei</taxon>
        <taxon>Neoteleostei</taxon>
        <taxon>Acanthomorphata</taxon>
        <taxon>Carangaria</taxon>
        <taxon>Pleuronectiformes</taxon>
        <taxon>Pleuronectoidei</taxon>
        <taxon>Pleuronectidae</taxon>
        <taxon>Pleuronectes</taxon>
    </lineage>
</organism>
<comment type="caution">
    <text evidence="1">The sequence shown here is derived from an EMBL/GenBank/DDBJ whole genome shotgun (WGS) entry which is preliminary data.</text>
</comment>
<name>A0A9N7VVZ8_PLEPL</name>
<sequence>MCLEVKSRGCVICIPERTTLQAREPAIKKRTGTSKGLEAQTPLACWQSIGKPGGGEIGVNVEHKRRAKPTPPFEDVWRVMRPVKDDTTMM</sequence>
<evidence type="ECO:0000313" key="1">
    <source>
        <dbReference type="EMBL" id="CAB1458029.1"/>
    </source>
</evidence>